<proteinExistence type="predicted"/>
<keyword evidence="1" id="KW-0547">Nucleotide-binding</keyword>
<dbReference type="KEGG" id="csh:Closa_0304"/>
<dbReference type="RefSeq" id="WP_013271040.1">
    <property type="nucleotide sequence ID" value="NC_014376.1"/>
</dbReference>
<dbReference type="AlphaFoldDB" id="D9R2V2"/>
<sequence length="758" mass="86781">MPEIQANIQAGKYEDVLAAVQSPVIALTELVKNASDSCLNKHDPIIININTQNKVITITDSGEGLSKNELEHLGEAGYSSKMIGNNIQSPIDNPLSGSKGLGLLTAFFIADTLEIETYSILDKKSYYLVWKKGEQKYTYVEAKSEFQGTTITLKNIEPAKLQMILLPEEKVKLFMASIRFFTDSENLPRIKLVVDGMEESYYPAEPLESYYNRNKRDNSGFIAKASFSYVNNQITLSYEDNISNFYTFNEKSIDLRDKRTVDSFVSDIRAPESGVAPIKSICESEVFSEQYLPIDLPAFSGVLYTWRHRKNDDLEQWPVGVRIYINNYSLYRYLDKENDWLTLSEVSQNVKATNYKLKNTYGYLDLTNYNEHNHELKISKERNDFVDSMAQRKFIHIMRDVIVGIFSRIDIAVKNPPIQSINLRYNNVTVKVGEPFNLANAVICNNIGLDDIDLDFDESQISITEDWMVSTDRAGSYNIKLNFDSKSHTFTIHYKNVIPEFDLQKNMITIYKGNSVNLRDFIVASSCKDVTPNSIDIQSQGKDTIIKNDVFDKNNSVGQHIVFYRYEDFQRTLSITVKEIERQPGAGAKSPRIDILFPKLDDLRAHSFKLPELVDAISSYYVQAPTLCMAAIRILIESSAKEFFEHLVDEEVIDSFPSLVNRILNIRDCHPKSPDYIKYISTQSPRFIEEYQRISTEYQLLLSKDVKTNINAHLKEIDLDMFVHNPSIVATDTTVYRSMQIFAPLLNYIFEVLLLDLS</sequence>
<dbReference type="eggNOG" id="COG0326">
    <property type="taxonomic scope" value="Bacteria"/>
</dbReference>
<dbReference type="Pfam" id="PF13589">
    <property type="entry name" value="HATPase_c_3"/>
    <property type="match status" value="1"/>
</dbReference>
<accession>D9R2V2</accession>
<keyword evidence="1" id="KW-0067">ATP-binding</keyword>
<dbReference type="SUPFAM" id="SSF55874">
    <property type="entry name" value="ATPase domain of HSP90 chaperone/DNA topoisomerase II/histidine kinase"/>
    <property type="match status" value="1"/>
</dbReference>
<dbReference type="Proteomes" id="UP000001662">
    <property type="component" value="Chromosome"/>
</dbReference>
<dbReference type="EMBL" id="CP002109">
    <property type="protein sequence ID" value="ADL02942.1"/>
    <property type="molecule type" value="Genomic_DNA"/>
</dbReference>
<dbReference type="Gene3D" id="3.30.565.10">
    <property type="entry name" value="Histidine kinase-like ATPase, C-terminal domain"/>
    <property type="match status" value="1"/>
</dbReference>
<dbReference type="PaxDb" id="610130-Closa_0304"/>
<evidence type="ECO:0000313" key="2">
    <source>
        <dbReference type="Proteomes" id="UP000001662"/>
    </source>
</evidence>
<evidence type="ECO:0000313" key="1">
    <source>
        <dbReference type="EMBL" id="ADL02942.1"/>
    </source>
</evidence>
<gene>
    <name evidence="1" type="ordered locus">Closa_0304</name>
</gene>
<name>D9R2V2_LACSW</name>
<organism evidence="1 2">
    <name type="scientific">Lacrimispora saccharolytica (strain ATCC 35040 / DSM 2544 / NRCC 2533 / WM1)</name>
    <name type="common">Clostridium saccharolyticum</name>
    <dbReference type="NCBI Taxonomy" id="610130"/>
    <lineage>
        <taxon>Bacteria</taxon>
        <taxon>Bacillati</taxon>
        <taxon>Bacillota</taxon>
        <taxon>Clostridia</taxon>
        <taxon>Lachnospirales</taxon>
        <taxon>Lachnospiraceae</taxon>
        <taxon>Lacrimispora</taxon>
    </lineage>
</organism>
<keyword evidence="2" id="KW-1185">Reference proteome</keyword>
<dbReference type="InterPro" id="IPR036890">
    <property type="entry name" value="HATPase_C_sf"/>
</dbReference>
<dbReference type="STRING" id="610130.Closa_0304"/>
<protein>
    <submittedName>
        <fullName evidence="1">ATP-binding region ATPase domain protein</fullName>
    </submittedName>
</protein>
<dbReference type="GO" id="GO:0005524">
    <property type="term" value="F:ATP binding"/>
    <property type="evidence" value="ECO:0007669"/>
    <property type="project" value="UniProtKB-KW"/>
</dbReference>
<dbReference type="HOGENOM" id="CLU_367511_0_0_9"/>
<dbReference type="OrthoDB" id="1837345at2"/>
<reference evidence="1" key="1">
    <citation type="submission" date="2010-07" db="EMBL/GenBank/DDBJ databases">
        <title>Complete sequence of Clostridium saccharolyticum WM1.</title>
        <authorList>
            <consortium name="US DOE Joint Genome Institute"/>
            <person name="Lucas S."/>
            <person name="Copeland A."/>
            <person name="Lapidus A."/>
            <person name="Cheng J.-F."/>
            <person name="Bruce D."/>
            <person name="Goodwin L."/>
            <person name="Pitluck S."/>
            <person name="Chertkov O."/>
            <person name="Detter J.C."/>
            <person name="Han C."/>
            <person name="Tapia R."/>
            <person name="Land M."/>
            <person name="Hauser L."/>
            <person name="Chang Y.-J."/>
            <person name="Jeffries C."/>
            <person name="Kyrpides N."/>
            <person name="Ivanova N."/>
            <person name="Mikhailova N."/>
            <person name="Mouttaki H."/>
            <person name="Lin L."/>
            <person name="Zhou J."/>
            <person name="Hemme C.L."/>
            <person name="Woyke T."/>
        </authorList>
    </citation>
    <scope>NUCLEOTIDE SEQUENCE [LARGE SCALE GENOMIC DNA]</scope>
    <source>
        <strain evidence="1">WM1</strain>
    </source>
</reference>